<reference evidence="1 2" key="1">
    <citation type="journal article" date="2022" name="Int. J. Syst. Evol. Microbiol.">
        <title>Cellulosimicrobium protaetiae sp. nov., isolated from the gut of the larva of Protaetia brevitarsis seulensis.</title>
        <authorList>
            <person name="Le Han H."/>
            <person name="Nguyen T.T.H."/>
            <person name="Li Z."/>
            <person name="Shin N.R."/>
            <person name="Kim S.G."/>
        </authorList>
    </citation>
    <scope>NUCLEOTIDE SEQUENCE [LARGE SCALE GENOMIC DNA]</scope>
    <source>
        <strain evidence="1 2">BI34</strain>
    </source>
</reference>
<dbReference type="KEGG" id="cprt:FIC82_019940"/>
<keyword evidence="2" id="KW-1185">Reference proteome</keyword>
<evidence type="ECO:0008006" key="3">
    <source>
        <dbReference type="Google" id="ProtNLM"/>
    </source>
</evidence>
<proteinExistence type="predicted"/>
<dbReference type="InterPro" id="IPR009003">
    <property type="entry name" value="Peptidase_S1_PA"/>
</dbReference>
<gene>
    <name evidence="1" type="ORF">FIC82_019940</name>
</gene>
<dbReference type="Gene3D" id="2.40.10.10">
    <property type="entry name" value="Trypsin-like serine proteases"/>
    <property type="match status" value="1"/>
</dbReference>
<sequence length="359" mass="36145">MDQQKAREIKSQLADYARELAERSGAAIEARDVPDAAEVVRAPTLAIGLAPHDDGGYAIAVRYRLGVPTARSIARKVASEAGDTVDVRRTGRIRPLVAAAAGRSGGSPGESGPGLRPPVVTAYATGETGRVRPLRPGVSIAHVDVTAGTLGAFVRVAEPPVAGADAASVYALSNWHVLAGSPSARAGDVVVQPGPADGGSAPDDRVGTLAALVPLEAGVTQTVDAAVALLDEPAVDPEYPVGRITETAVALGGEAVGKSGRTTGVTGGRVTAIELDDVVVGYGDGLGALRFDDQIEVESTGDGPFSRGGDSGSLVYREDGVALGLLFAGSETGGANGTGLTYCNPIGTVLERLGATLLA</sequence>
<evidence type="ECO:0000313" key="1">
    <source>
        <dbReference type="EMBL" id="QJW38105.1"/>
    </source>
</evidence>
<dbReference type="InterPro" id="IPR043504">
    <property type="entry name" value="Peptidase_S1_PA_chymotrypsin"/>
</dbReference>
<dbReference type="AlphaFoldDB" id="A0A6M5UL96"/>
<dbReference type="EMBL" id="CP052757">
    <property type="protein sequence ID" value="QJW38105.1"/>
    <property type="molecule type" value="Genomic_DNA"/>
</dbReference>
<protein>
    <recommendedName>
        <fullName evidence="3">Serine protease</fullName>
    </recommendedName>
</protein>
<dbReference type="SUPFAM" id="SSF50494">
    <property type="entry name" value="Trypsin-like serine proteases"/>
    <property type="match status" value="1"/>
</dbReference>
<evidence type="ECO:0000313" key="2">
    <source>
        <dbReference type="Proteomes" id="UP000451354"/>
    </source>
</evidence>
<dbReference type="RefSeq" id="WP_154799644.1">
    <property type="nucleotide sequence ID" value="NZ_CP052757.1"/>
</dbReference>
<name>A0A6M5UL96_9MICO</name>
<accession>A0A6M5UL96</accession>
<organism evidence="1 2">
    <name type="scientific">Cellulosimicrobium protaetiae</name>
    <dbReference type="NCBI Taxonomy" id="2587808"/>
    <lineage>
        <taxon>Bacteria</taxon>
        <taxon>Bacillati</taxon>
        <taxon>Actinomycetota</taxon>
        <taxon>Actinomycetes</taxon>
        <taxon>Micrococcales</taxon>
        <taxon>Promicromonosporaceae</taxon>
        <taxon>Cellulosimicrobium</taxon>
    </lineage>
</organism>
<dbReference type="OrthoDB" id="104542at2"/>
<dbReference type="Proteomes" id="UP000451354">
    <property type="component" value="Chromosome"/>
</dbReference>